<name>A0A1J0VX32_9NOCA</name>
<evidence type="ECO:0000313" key="2">
    <source>
        <dbReference type="EMBL" id="APE36565.1"/>
    </source>
</evidence>
<gene>
    <name evidence="2" type="ORF">BOX37_24530</name>
</gene>
<dbReference type="EMBL" id="CP018082">
    <property type="protein sequence ID" value="APE36565.1"/>
    <property type="molecule type" value="Genomic_DNA"/>
</dbReference>
<feature type="compositionally biased region" description="Basic and acidic residues" evidence="1">
    <location>
        <begin position="16"/>
        <end position="28"/>
    </location>
</feature>
<dbReference type="AlphaFoldDB" id="A0A1J0VX32"/>
<dbReference type="KEGG" id="nsl:BOX37_24530"/>
<keyword evidence="3" id="KW-1185">Reference proteome</keyword>
<accession>A0A1J0VX32</accession>
<evidence type="ECO:0000256" key="1">
    <source>
        <dbReference type="SAM" id="MobiDB-lite"/>
    </source>
</evidence>
<reference evidence="2" key="1">
    <citation type="submission" date="2016-11" db="EMBL/GenBank/DDBJ databases">
        <authorList>
            <person name="Jaros S."/>
            <person name="Januszkiewicz K."/>
            <person name="Wedrychowicz H."/>
        </authorList>
    </citation>
    <scope>NUCLEOTIDE SEQUENCE [LARGE SCALE GENOMIC DNA]</scope>
    <source>
        <strain evidence="2">Y48</strain>
    </source>
</reference>
<protein>
    <submittedName>
        <fullName evidence="2">Uncharacterized protein</fullName>
    </submittedName>
</protein>
<organism evidence="2 3">
    <name type="scientific">Nocardia mangyaensis</name>
    <dbReference type="NCBI Taxonomy" id="2213200"/>
    <lineage>
        <taxon>Bacteria</taxon>
        <taxon>Bacillati</taxon>
        <taxon>Actinomycetota</taxon>
        <taxon>Actinomycetes</taxon>
        <taxon>Mycobacteriales</taxon>
        <taxon>Nocardiaceae</taxon>
        <taxon>Nocardia</taxon>
    </lineage>
</organism>
<evidence type="ECO:0000313" key="3">
    <source>
        <dbReference type="Proteomes" id="UP000183810"/>
    </source>
</evidence>
<sequence>MAVAMDSAPARRSARRSGEPRTGNERLDQSAPQVVAEIPDSGDGYAGDRDFWIELFRAATACAARLTFPVRVKWWITERTSMVQCCGAIQRLSASKAVRH</sequence>
<proteinExistence type="predicted"/>
<feature type="region of interest" description="Disordered" evidence="1">
    <location>
        <begin position="1"/>
        <end position="44"/>
    </location>
</feature>
<dbReference type="Proteomes" id="UP000183810">
    <property type="component" value="Chromosome"/>
</dbReference>